<name>A0A7W9BEH6_9SPHN</name>
<dbReference type="CDD" id="cd10032">
    <property type="entry name" value="UDG-F6_HDG"/>
    <property type="match status" value="1"/>
</dbReference>
<dbReference type="NCBIfam" id="TIGR04274">
    <property type="entry name" value="hypoxanDNAglyco"/>
    <property type="match status" value="1"/>
</dbReference>
<evidence type="ECO:0000313" key="2">
    <source>
        <dbReference type="EMBL" id="MBB5715764.1"/>
    </source>
</evidence>
<evidence type="ECO:0000313" key="3">
    <source>
        <dbReference type="Proteomes" id="UP000546200"/>
    </source>
</evidence>
<keyword evidence="3" id="KW-1185">Reference proteome</keyword>
<dbReference type="Proteomes" id="UP000546200">
    <property type="component" value="Unassembled WGS sequence"/>
</dbReference>
<dbReference type="InterPro" id="IPR036895">
    <property type="entry name" value="Uracil-DNA_glycosylase-like_sf"/>
</dbReference>
<dbReference type="InterPro" id="IPR005122">
    <property type="entry name" value="Uracil-DNA_glycosylase-like"/>
</dbReference>
<comment type="caution">
    <text evidence="2">The sequence shown here is derived from an EMBL/GenBank/DDBJ whole genome shotgun (WGS) entry which is preliminary data.</text>
</comment>
<reference evidence="2 3" key="1">
    <citation type="submission" date="2020-08" db="EMBL/GenBank/DDBJ databases">
        <title>Genomic Encyclopedia of Type Strains, Phase IV (KMG-IV): sequencing the most valuable type-strain genomes for metagenomic binning, comparative biology and taxonomic classification.</title>
        <authorList>
            <person name="Goeker M."/>
        </authorList>
    </citation>
    <scope>NUCLEOTIDE SEQUENCE [LARGE SCALE GENOMIC DNA]</scope>
    <source>
        <strain evidence="2 3">DSM 100044</strain>
    </source>
</reference>
<organism evidence="2 3">
    <name type="scientific">Sphingomonas aerophila</name>
    <dbReference type="NCBI Taxonomy" id="1344948"/>
    <lineage>
        <taxon>Bacteria</taxon>
        <taxon>Pseudomonadati</taxon>
        <taxon>Pseudomonadota</taxon>
        <taxon>Alphaproteobacteria</taxon>
        <taxon>Sphingomonadales</taxon>
        <taxon>Sphingomonadaceae</taxon>
        <taxon>Sphingomonas</taxon>
    </lineage>
</organism>
<dbReference type="Pfam" id="PF03167">
    <property type="entry name" value="UDG"/>
    <property type="match status" value="1"/>
</dbReference>
<feature type="domain" description="Uracil-DNA glycosylase-like" evidence="1">
    <location>
        <begin position="14"/>
        <end position="166"/>
    </location>
</feature>
<evidence type="ECO:0000259" key="1">
    <source>
        <dbReference type="SMART" id="SM00986"/>
    </source>
</evidence>
<dbReference type="RefSeq" id="WP_184058373.1">
    <property type="nucleotide sequence ID" value="NZ_JACIJK010000007.1"/>
</dbReference>
<dbReference type="SMART" id="SM00986">
    <property type="entry name" value="UDG"/>
    <property type="match status" value="1"/>
</dbReference>
<dbReference type="SMART" id="SM00987">
    <property type="entry name" value="UreE_C"/>
    <property type="match status" value="1"/>
</dbReference>
<protein>
    <submittedName>
        <fullName evidence="2">Hypoxanthine-DNA glycosylase</fullName>
    </submittedName>
</protein>
<accession>A0A7W9BEH6</accession>
<dbReference type="InterPro" id="IPR026353">
    <property type="entry name" value="Hypoxan-DNA_Glyclase"/>
</dbReference>
<gene>
    <name evidence="2" type="ORF">FHS94_002619</name>
</gene>
<dbReference type="EMBL" id="JACIJK010000007">
    <property type="protein sequence ID" value="MBB5715764.1"/>
    <property type="molecule type" value="Genomic_DNA"/>
</dbReference>
<sequence length="170" mass="18105">MPVPPDQFIKSCLPPVVDAKTRLLVLGSLPGDRSLAASRYYAHPRNQFWQLIGAATGRDLAALDYPDRLVALLDRGVGLWDVIASAERAGSADAAIRDAHVNDLPALARSLPLLAAIAFNGGTAARTGERAMAGVLPAVERVALPSSSPLHAIGLDRKLPAWRTLDRFLV</sequence>
<dbReference type="SUPFAM" id="SSF52141">
    <property type="entry name" value="Uracil-DNA glycosylase-like"/>
    <property type="match status" value="1"/>
</dbReference>
<dbReference type="AlphaFoldDB" id="A0A7W9BEH6"/>
<proteinExistence type="predicted"/>
<dbReference type="Gene3D" id="3.40.470.10">
    <property type="entry name" value="Uracil-DNA glycosylase-like domain"/>
    <property type="match status" value="1"/>
</dbReference>